<organism evidence="2 3">
    <name type="scientific">Portunus trituberculatus</name>
    <name type="common">Swimming crab</name>
    <name type="synonym">Neptunus trituberculatus</name>
    <dbReference type="NCBI Taxonomy" id="210409"/>
    <lineage>
        <taxon>Eukaryota</taxon>
        <taxon>Metazoa</taxon>
        <taxon>Ecdysozoa</taxon>
        <taxon>Arthropoda</taxon>
        <taxon>Crustacea</taxon>
        <taxon>Multicrustacea</taxon>
        <taxon>Malacostraca</taxon>
        <taxon>Eumalacostraca</taxon>
        <taxon>Eucarida</taxon>
        <taxon>Decapoda</taxon>
        <taxon>Pleocyemata</taxon>
        <taxon>Brachyura</taxon>
        <taxon>Eubrachyura</taxon>
        <taxon>Portunoidea</taxon>
        <taxon>Portunidae</taxon>
        <taxon>Portuninae</taxon>
        <taxon>Portunus</taxon>
    </lineage>
</organism>
<accession>A0A5B7K8H3</accession>
<evidence type="ECO:0000256" key="1">
    <source>
        <dbReference type="SAM" id="MobiDB-lite"/>
    </source>
</evidence>
<gene>
    <name evidence="2" type="ORF">E2C01_098473</name>
</gene>
<protein>
    <submittedName>
        <fullName evidence="2">Uncharacterized protein</fullName>
    </submittedName>
</protein>
<evidence type="ECO:0000313" key="3">
    <source>
        <dbReference type="Proteomes" id="UP000324222"/>
    </source>
</evidence>
<sequence>MSSTLTTTNTGSTTRLNHTPQPHATPHVHPPPPSQPLATVSYRPAVFPTPPSPSLTTLHSLLPRTTLTTGQPQTTSAVFVSRLAPARRHLSWYVN</sequence>
<feature type="region of interest" description="Disordered" evidence="1">
    <location>
        <begin position="1"/>
        <end position="54"/>
    </location>
</feature>
<keyword evidence="3" id="KW-1185">Reference proteome</keyword>
<dbReference type="Proteomes" id="UP000324222">
    <property type="component" value="Unassembled WGS sequence"/>
</dbReference>
<reference evidence="2 3" key="1">
    <citation type="submission" date="2019-05" db="EMBL/GenBank/DDBJ databases">
        <title>Another draft genome of Portunus trituberculatus and its Hox gene families provides insights of decapod evolution.</title>
        <authorList>
            <person name="Jeong J.-H."/>
            <person name="Song I."/>
            <person name="Kim S."/>
            <person name="Choi T."/>
            <person name="Kim D."/>
            <person name="Ryu S."/>
            <person name="Kim W."/>
        </authorList>
    </citation>
    <scope>NUCLEOTIDE SEQUENCE [LARGE SCALE GENOMIC DNA]</scope>
    <source>
        <tissue evidence="2">Muscle</tissue>
    </source>
</reference>
<comment type="caution">
    <text evidence="2">The sequence shown here is derived from an EMBL/GenBank/DDBJ whole genome shotgun (WGS) entry which is preliminary data.</text>
</comment>
<dbReference type="AlphaFoldDB" id="A0A5B7K8H3"/>
<name>A0A5B7K8H3_PORTR</name>
<dbReference type="EMBL" id="VSRR010133474">
    <property type="protein sequence ID" value="MPD02867.1"/>
    <property type="molecule type" value="Genomic_DNA"/>
</dbReference>
<proteinExistence type="predicted"/>
<evidence type="ECO:0000313" key="2">
    <source>
        <dbReference type="EMBL" id="MPD02867.1"/>
    </source>
</evidence>
<feature type="compositionally biased region" description="Low complexity" evidence="1">
    <location>
        <begin position="1"/>
        <end position="27"/>
    </location>
</feature>